<dbReference type="PANTHER" id="PTHR12210">
    <property type="entry name" value="DULLARD PROTEIN PHOSPHATASE"/>
    <property type="match status" value="1"/>
</dbReference>
<dbReference type="Gene3D" id="3.40.50.1000">
    <property type="entry name" value="HAD superfamily/HAD-like"/>
    <property type="match status" value="1"/>
</dbReference>
<keyword evidence="1" id="KW-0653">Protein transport</keyword>
<dbReference type="SUPFAM" id="SSF56784">
    <property type="entry name" value="HAD-like"/>
    <property type="match status" value="1"/>
</dbReference>
<feature type="domain" description="FCP1 homology" evidence="3">
    <location>
        <begin position="104"/>
        <end position="300"/>
    </location>
</feature>
<dbReference type="GO" id="GO:0015031">
    <property type="term" value="P:protein transport"/>
    <property type="evidence" value="ECO:0007669"/>
    <property type="project" value="UniProtKB-KW"/>
</dbReference>
<sequence>MDNPALGPFGSTRAVRQNNALNREVNNFGAFPDGQNASASHPATNNHQPKGKKSKVIKRSLATSTDPNPRSRDPISPPSAESGGVPSPSPTYLTLAHHPATRLPSPQPILVVIDLNGTLLHRPNKRAASKFVERPLARAFLAACLAKHHVVIWSSARPENVARMCAQLLPPPLLSRVVAVWGRDRFGLSAADYGRRTQCYKRLTKLWADPAVGAAHPLAHDRTQTQTQAGTEGAEAEADGKAEGRTEQGLWTQANTVLIDDSVEKARSEPYNAVTLPEFAGDVDEEPQVLRLVEEYLDELAWQADVSAYIRVNPFSMGGLQPATVAEGD</sequence>
<evidence type="ECO:0000256" key="2">
    <source>
        <dbReference type="SAM" id="MobiDB-lite"/>
    </source>
</evidence>
<dbReference type="InterPro" id="IPR004274">
    <property type="entry name" value="FCP1_dom"/>
</dbReference>
<feature type="compositionally biased region" description="Low complexity" evidence="2">
    <location>
        <begin position="224"/>
        <end position="233"/>
    </location>
</feature>
<feature type="compositionally biased region" description="Basic residues" evidence="2">
    <location>
        <begin position="49"/>
        <end position="58"/>
    </location>
</feature>
<keyword evidence="1" id="KW-0496">Mitochondrion</keyword>
<dbReference type="GO" id="GO:0005744">
    <property type="term" value="C:TIM23 mitochondrial import inner membrane translocase complex"/>
    <property type="evidence" value="ECO:0007669"/>
    <property type="project" value="UniProtKB-UniRule"/>
</dbReference>
<comment type="caution">
    <text evidence="4">The sequence shown here is derived from an EMBL/GenBank/DDBJ whole genome shotgun (WGS) entry which is preliminary data.</text>
</comment>
<evidence type="ECO:0000313" key="4">
    <source>
        <dbReference type="EMBL" id="KAG7289469.1"/>
    </source>
</evidence>
<comment type="subcellular location">
    <subcellularLocation>
        <location evidence="1">Mitochondrion inner membrane</location>
        <topology evidence="1">Single-pass membrane protein</topology>
    </subcellularLocation>
</comment>
<keyword evidence="1" id="KW-0809">Transit peptide</keyword>
<accession>A0AAD4EXR8</accession>
<feature type="compositionally biased region" description="Polar residues" evidence="2">
    <location>
        <begin position="35"/>
        <end position="48"/>
    </location>
</feature>
<dbReference type="Proteomes" id="UP001197093">
    <property type="component" value="Unassembled WGS sequence"/>
</dbReference>
<evidence type="ECO:0000259" key="3">
    <source>
        <dbReference type="PROSITE" id="PS50969"/>
    </source>
</evidence>
<feature type="region of interest" description="Disordered" evidence="2">
    <location>
        <begin position="1"/>
        <end position="95"/>
    </location>
</feature>
<protein>
    <recommendedName>
        <fullName evidence="1">Mitochondrial import inner membrane translocase subunit TIM50</fullName>
    </recommendedName>
</protein>
<keyword evidence="1" id="KW-0813">Transport</keyword>
<comment type="function">
    <text evidence="1">Essential component of the TIM23 complex, a complex that mediates the translocation of transit peptide-containing proteins across the mitochondrial inner membrane.</text>
</comment>
<comment type="subunit">
    <text evidence="1">Component of the TIM23 complex.</text>
</comment>
<gene>
    <name evidence="4" type="ORF">NEMBOFW57_005840</name>
</gene>
<evidence type="ECO:0000313" key="5">
    <source>
        <dbReference type="Proteomes" id="UP001197093"/>
    </source>
</evidence>
<dbReference type="SMART" id="SM00577">
    <property type="entry name" value="CPDc"/>
    <property type="match status" value="1"/>
</dbReference>
<evidence type="ECO:0000256" key="1">
    <source>
        <dbReference type="RuleBase" id="RU365079"/>
    </source>
</evidence>
<feature type="region of interest" description="Disordered" evidence="2">
    <location>
        <begin position="221"/>
        <end position="249"/>
    </location>
</feature>
<proteinExistence type="inferred from homology"/>
<dbReference type="EMBL" id="JAHCVI010000002">
    <property type="protein sequence ID" value="KAG7289469.1"/>
    <property type="molecule type" value="Genomic_DNA"/>
</dbReference>
<reference evidence="4" key="1">
    <citation type="submission" date="2023-02" db="EMBL/GenBank/DDBJ databases">
        <authorList>
            <person name="Palmer J.M."/>
        </authorList>
    </citation>
    <scope>NUCLEOTIDE SEQUENCE</scope>
    <source>
        <strain evidence="4">FW57</strain>
    </source>
</reference>
<name>A0AAD4EXR8_9PEZI</name>
<keyword evidence="1" id="KW-0811">Translocation</keyword>
<dbReference type="InterPro" id="IPR050365">
    <property type="entry name" value="TIM50"/>
</dbReference>
<dbReference type="InterPro" id="IPR036412">
    <property type="entry name" value="HAD-like_sf"/>
</dbReference>
<feature type="compositionally biased region" description="Polar residues" evidence="2">
    <location>
        <begin position="14"/>
        <end position="25"/>
    </location>
</feature>
<dbReference type="AlphaFoldDB" id="A0AAD4EXR8"/>
<dbReference type="Pfam" id="PF03031">
    <property type="entry name" value="NIF"/>
    <property type="match status" value="1"/>
</dbReference>
<comment type="similarity">
    <text evidence="1">Belongs to the TIM50 family.</text>
</comment>
<keyword evidence="5" id="KW-1185">Reference proteome</keyword>
<dbReference type="PROSITE" id="PS50969">
    <property type="entry name" value="FCP1"/>
    <property type="match status" value="1"/>
</dbReference>
<dbReference type="InterPro" id="IPR023214">
    <property type="entry name" value="HAD_sf"/>
</dbReference>
<organism evidence="4 5">
    <name type="scientific">Staphylotrichum longicolle</name>
    <dbReference type="NCBI Taxonomy" id="669026"/>
    <lineage>
        <taxon>Eukaryota</taxon>
        <taxon>Fungi</taxon>
        <taxon>Dikarya</taxon>
        <taxon>Ascomycota</taxon>
        <taxon>Pezizomycotina</taxon>
        <taxon>Sordariomycetes</taxon>
        <taxon>Sordariomycetidae</taxon>
        <taxon>Sordariales</taxon>
        <taxon>Chaetomiaceae</taxon>
        <taxon>Staphylotrichum</taxon>
    </lineage>
</organism>